<feature type="transmembrane region" description="Helical" evidence="1">
    <location>
        <begin position="160"/>
        <end position="179"/>
    </location>
</feature>
<feature type="transmembrane region" description="Helical" evidence="1">
    <location>
        <begin position="185"/>
        <end position="214"/>
    </location>
</feature>
<dbReference type="RefSeq" id="XP_032800885.1">
    <property type="nucleotide sequence ID" value="XM_032944994.1"/>
</dbReference>
<reference evidence="4" key="1">
    <citation type="submission" date="2025-08" db="UniProtKB">
        <authorList>
            <consortium name="RefSeq"/>
        </authorList>
    </citation>
    <scope>IDENTIFICATION</scope>
    <source>
        <tissue evidence="4">Sperm</tissue>
    </source>
</reference>
<keyword evidence="4" id="KW-0378">Hydrolase</keyword>
<feature type="transmembrane region" description="Helical" evidence="1">
    <location>
        <begin position="6"/>
        <end position="26"/>
    </location>
</feature>
<feature type="transmembrane region" description="Helical" evidence="1">
    <location>
        <begin position="114"/>
        <end position="139"/>
    </location>
</feature>
<sequence length="215" mass="24166">MEAEAAIFVSVVAFSWLAFAWEALLYRRQRRVHLSTLTVPPELVGSSLTQETLLKARSYQLDKGSFGSVSNLYSQIESTLILLLGGIPYLWSVTGHIVQRLGYSADYEVSRSCLFLLLASLFSAATSLPWSLYGTFVVEERHGFNKQTLAFFLKDQLKKLAVMQMIMLPISSLLLHIIQRGGPLFFLYAWAFTLLVTLVSSLTFLGVMSLWVAVW</sequence>
<keyword evidence="4" id="KW-0645">Protease</keyword>
<feature type="domain" description="CAAX prenyl protease 1 N-terminal" evidence="2">
    <location>
        <begin position="32"/>
        <end position="201"/>
    </location>
</feature>
<feature type="transmembrane region" description="Helical" evidence="1">
    <location>
        <begin position="80"/>
        <end position="102"/>
    </location>
</feature>
<keyword evidence="1" id="KW-0812">Transmembrane</keyword>
<gene>
    <name evidence="4" type="primary">ZMPSTE24</name>
</gene>
<dbReference type="GO" id="GO:0006508">
    <property type="term" value="P:proteolysis"/>
    <property type="evidence" value="ECO:0007669"/>
    <property type="project" value="UniProtKB-KW"/>
</dbReference>
<dbReference type="AlphaFoldDB" id="A0AAJ7WKF5"/>
<dbReference type="Proteomes" id="UP001318040">
    <property type="component" value="Unplaced"/>
</dbReference>
<dbReference type="KEGG" id="pmrn:116937877"/>
<dbReference type="PANTHER" id="PTHR10120">
    <property type="entry name" value="CAAX PRENYL PROTEASE 1"/>
    <property type="match status" value="1"/>
</dbReference>
<dbReference type="CTD" id="10269"/>
<keyword evidence="1" id="KW-1133">Transmembrane helix</keyword>
<keyword evidence="3" id="KW-1185">Reference proteome</keyword>
<dbReference type="GO" id="GO:0008233">
    <property type="term" value="F:peptidase activity"/>
    <property type="evidence" value="ECO:0007669"/>
    <property type="project" value="UniProtKB-KW"/>
</dbReference>
<name>A0AAJ7WKF5_PETMA</name>
<dbReference type="Pfam" id="PF16491">
    <property type="entry name" value="Peptidase_M48_N"/>
    <property type="match status" value="1"/>
</dbReference>
<protein>
    <submittedName>
        <fullName evidence="4">CAAX prenyl protease 1 homolog</fullName>
    </submittedName>
</protein>
<organism evidence="3 4">
    <name type="scientific">Petromyzon marinus</name>
    <name type="common">Sea lamprey</name>
    <dbReference type="NCBI Taxonomy" id="7757"/>
    <lineage>
        <taxon>Eukaryota</taxon>
        <taxon>Metazoa</taxon>
        <taxon>Chordata</taxon>
        <taxon>Craniata</taxon>
        <taxon>Vertebrata</taxon>
        <taxon>Cyclostomata</taxon>
        <taxon>Hyperoartia</taxon>
        <taxon>Petromyzontiformes</taxon>
        <taxon>Petromyzontidae</taxon>
        <taxon>Petromyzon</taxon>
    </lineage>
</organism>
<evidence type="ECO:0000313" key="4">
    <source>
        <dbReference type="RefSeq" id="XP_032800885.1"/>
    </source>
</evidence>
<dbReference type="InterPro" id="IPR032456">
    <property type="entry name" value="Peptidase_M48_N"/>
</dbReference>
<accession>A0AAJ7WKF5</accession>
<proteinExistence type="predicted"/>
<evidence type="ECO:0000313" key="3">
    <source>
        <dbReference type="Proteomes" id="UP001318040"/>
    </source>
</evidence>
<keyword evidence="1" id="KW-0472">Membrane</keyword>
<evidence type="ECO:0000259" key="2">
    <source>
        <dbReference type="Pfam" id="PF16491"/>
    </source>
</evidence>
<evidence type="ECO:0000256" key="1">
    <source>
        <dbReference type="SAM" id="Phobius"/>
    </source>
</evidence>